<dbReference type="PROSITE" id="PS51257">
    <property type="entry name" value="PROKAR_LIPOPROTEIN"/>
    <property type="match status" value="1"/>
</dbReference>
<dbReference type="Gene3D" id="3.30.560.10">
    <property type="entry name" value="Glucose Oxidase, domain 3"/>
    <property type="match status" value="1"/>
</dbReference>
<dbReference type="PANTHER" id="PTHR11552:SF147">
    <property type="entry name" value="CHOLINE DEHYDROGENASE, MITOCHONDRIAL"/>
    <property type="match status" value="1"/>
</dbReference>
<evidence type="ECO:0000313" key="9">
    <source>
        <dbReference type="Proteomes" id="UP000319715"/>
    </source>
</evidence>
<keyword evidence="9" id="KW-1185">Reference proteome</keyword>
<feature type="domain" description="Glucose-methanol-choline oxidoreductase N-terminal" evidence="7">
    <location>
        <begin position="258"/>
        <end position="272"/>
    </location>
</feature>
<evidence type="ECO:0000259" key="7">
    <source>
        <dbReference type="PROSITE" id="PS00624"/>
    </source>
</evidence>
<accession>A0ABY3A0Z1</accession>
<dbReference type="SUPFAM" id="SSF51905">
    <property type="entry name" value="FAD/NAD(P)-binding domain"/>
    <property type="match status" value="1"/>
</dbReference>
<dbReference type="Proteomes" id="UP000319715">
    <property type="component" value="Unassembled WGS sequence"/>
</dbReference>
<comment type="similarity">
    <text evidence="2 5">Belongs to the GMC oxidoreductase family.</text>
</comment>
<dbReference type="SUPFAM" id="SSF54373">
    <property type="entry name" value="FAD-linked reductases, C-terminal domain"/>
    <property type="match status" value="1"/>
</dbReference>
<dbReference type="PROSITE" id="PS00623">
    <property type="entry name" value="GMC_OXRED_1"/>
    <property type="match status" value="1"/>
</dbReference>
<dbReference type="Pfam" id="PF00732">
    <property type="entry name" value="GMC_oxred_N"/>
    <property type="match status" value="1"/>
</dbReference>
<dbReference type="PANTHER" id="PTHR11552">
    <property type="entry name" value="GLUCOSE-METHANOL-CHOLINE GMC OXIDOREDUCTASE"/>
    <property type="match status" value="1"/>
</dbReference>
<sequence length="547" mass="59424">MKEYDYIVVGGGSAGCIVAARLVSEGNARVLLLEAGRDEYHPVLKMPAGYMKFLASDRFLTMHQTEAQPQLNGRGVIVPQAKVLGGGSTVNAMVYMRGHKQDYADWNQALGDQGIDWSWEALLPHFTAIEDNDHLGAPNHGVGGPMKVSHLGHFSPLSRAYVKTLQGLGIPYTADFNSGNPSGVGFMQHTIDGQTRQRCSVVDAFINPLRHDARLTLVTGAQVEEVLFDGTCASGVRYRQDGQPQQARASREVILAAGAYQTPKLLMLSGIGPQEQLKQHGIAVRHALPGVGKNLQDHYEVPVVASTRGAFGYYGQDRGWPMVKAGLQYLLFKSGPVTTTGVETCAFFDPLDFTATPTIQMFCVPTVYLDRDVMGADPGDGVTVNSLLLRPKATGEVTLRDNNASSLPVIDTQIFGHPDDLARTLAGFRFARQVLAAAPIREMVNQEIFPGAEVTSDDAISAHCRRMVKTGYHPVGTCRMGHDDDPLAVLHDDLRVRGVQRLRVVDASMMPNIFSGNTNAVVMAVAHRAAELVLQSQIVEHKEAVYE</sequence>
<dbReference type="RefSeq" id="WP_141496070.1">
    <property type="nucleotide sequence ID" value="NZ_VICF01000002.1"/>
</dbReference>
<dbReference type="EMBL" id="VICF01000002">
    <property type="protein sequence ID" value="TQC76100.1"/>
    <property type="molecule type" value="Genomic_DNA"/>
</dbReference>
<organism evidence="8 9">
    <name type="scientific">Pantoea dispersa</name>
    <dbReference type="NCBI Taxonomy" id="59814"/>
    <lineage>
        <taxon>Bacteria</taxon>
        <taxon>Pseudomonadati</taxon>
        <taxon>Pseudomonadota</taxon>
        <taxon>Gammaproteobacteria</taxon>
        <taxon>Enterobacterales</taxon>
        <taxon>Erwiniaceae</taxon>
        <taxon>Pantoea</taxon>
    </lineage>
</organism>
<reference evidence="8 9" key="1">
    <citation type="submission" date="2019-06" db="EMBL/GenBank/DDBJ databases">
        <title>Pantoea dispersa Assembly.</title>
        <authorList>
            <person name="Wang J."/>
        </authorList>
    </citation>
    <scope>NUCLEOTIDE SEQUENCE [LARGE SCALE GENOMIC DNA]</scope>
    <source>
        <strain evidence="9">bio</strain>
    </source>
</reference>
<name>A0ABY3A0Z1_9GAMM</name>
<dbReference type="Gene3D" id="3.50.50.60">
    <property type="entry name" value="FAD/NAD(P)-binding domain"/>
    <property type="match status" value="1"/>
</dbReference>
<feature type="domain" description="Glucose-methanol-choline oxidoreductase N-terminal" evidence="6">
    <location>
        <begin position="81"/>
        <end position="104"/>
    </location>
</feature>
<dbReference type="PROSITE" id="PS00624">
    <property type="entry name" value="GMC_OXRED_2"/>
    <property type="match status" value="1"/>
</dbReference>
<comment type="cofactor">
    <cofactor evidence="1">
        <name>FAD</name>
        <dbReference type="ChEBI" id="CHEBI:57692"/>
    </cofactor>
</comment>
<dbReference type="InterPro" id="IPR007867">
    <property type="entry name" value="GMC_OxRtase_C"/>
</dbReference>
<comment type="caution">
    <text evidence="8">The sequence shown here is derived from an EMBL/GenBank/DDBJ whole genome shotgun (WGS) entry which is preliminary data.</text>
</comment>
<dbReference type="Pfam" id="PF05199">
    <property type="entry name" value="GMC_oxred_C"/>
    <property type="match status" value="1"/>
</dbReference>
<gene>
    <name evidence="8" type="ORF">FK492_09500</name>
</gene>
<proteinExistence type="inferred from homology"/>
<evidence type="ECO:0000256" key="2">
    <source>
        <dbReference type="ARBA" id="ARBA00010790"/>
    </source>
</evidence>
<evidence type="ECO:0000256" key="3">
    <source>
        <dbReference type="ARBA" id="ARBA00022630"/>
    </source>
</evidence>
<evidence type="ECO:0000256" key="1">
    <source>
        <dbReference type="ARBA" id="ARBA00001974"/>
    </source>
</evidence>
<evidence type="ECO:0000313" key="8">
    <source>
        <dbReference type="EMBL" id="TQC76100.1"/>
    </source>
</evidence>
<evidence type="ECO:0000259" key="6">
    <source>
        <dbReference type="PROSITE" id="PS00623"/>
    </source>
</evidence>
<dbReference type="PIRSF" id="PIRSF000137">
    <property type="entry name" value="Alcohol_oxidase"/>
    <property type="match status" value="1"/>
</dbReference>
<evidence type="ECO:0000256" key="4">
    <source>
        <dbReference type="ARBA" id="ARBA00022827"/>
    </source>
</evidence>
<keyword evidence="4 5" id="KW-0274">FAD</keyword>
<dbReference type="InterPro" id="IPR000172">
    <property type="entry name" value="GMC_OxRdtase_N"/>
</dbReference>
<dbReference type="InterPro" id="IPR036188">
    <property type="entry name" value="FAD/NAD-bd_sf"/>
</dbReference>
<keyword evidence="3 5" id="KW-0285">Flavoprotein</keyword>
<evidence type="ECO:0000256" key="5">
    <source>
        <dbReference type="RuleBase" id="RU003968"/>
    </source>
</evidence>
<protein>
    <submittedName>
        <fullName evidence="8">Sorbosone dehydrogenase</fullName>
    </submittedName>
</protein>
<dbReference type="InterPro" id="IPR012132">
    <property type="entry name" value="GMC_OxRdtase"/>
</dbReference>